<dbReference type="RefSeq" id="XP_043046948.1">
    <property type="nucleotide sequence ID" value="XM_043194236.1"/>
</dbReference>
<protein>
    <submittedName>
        <fullName evidence="2">Uncharacterized protein</fullName>
    </submittedName>
</protein>
<name>A0A9P8AGB9_9ASCO</name>
<accession>A0A9P8AGB9</accession>
<evidence type="ECO:0000313" key="2">
    <source>
        <dbReference type="EMBL" id="KAG7191396.1"/>
    </source>
</evidence>
<gene>
    <name evidence="2" type="ORF">KQ657_003517</name>
</gene>
<evidence type="ECO:0000256" key="1">
    <source>
        <dbReference type="SAM" id="SignalP"/>
    </source>
</evidence>
<keyword evidence="1" id="KW-0732">Signal</keyword>
<sequence length="230" mass="25800">MRLLLLILLTTSYFASCIQLLPLLYNNDEKAHVVENESEIDANLLKSAVANDYSIVVGLSNSVIANIRFDLQEEAHLIERGCGKGHFDEYAIIESGDELGAWERASDCIYCAQNQQGACGGNMNIKAKAKVNITKAEFKLLKKNSTSKLTTSYKIKKKKYPCTISGFENVTQVQYQVTKRWALIHKRTCVSKCASNCADWEEPYRIEAIIKKGQVNYKCATGYDNVSCNF</sequence>
<feature type="chain" id="PRO_5040503923" evidence="1">
    <location>
        <begin position="18"/>
        <end position="230"/>
    </location>
</feature>
<proteinExistence type="predicted"/>
<dbReference type="AlphaFoldDB" id="A0A9P8AGB9"/>
<comment type="caution">
    <text evidence="2">The sequence shown here is derived from an EMBL/GenBank/DDBJ whole genome shotgun (WGS) entry which is preliminary data.</text>
</comment>
<feature type="signal peptide" evidence="1">
    <location>
        <begin position="1"/>
        <end position="17"/>
    </location>
</feature>
<dbReference type="EMBL" id="JAHMUF010000031">
    <property type="protein sequence ID" value="KAG7191396.1"/>
    <property type="molecule type" value="Genomic_DNA"/>
</dbReference>
<keyword evidence="3" id="KW-1185">Reference proteome</keyword>
<dbReference type="GeneID" id="66116891"/>
<reference evidence="2" key="1">
    <citation type="submission" date="2021-03" db="EMBL/GenBank/DDBJ databases">
        <authorList>
            <person name="Palmer J.M."/>
        </authorList>
    </citation>
    <scope>NUCLEOTIDE SEQUENCE</scope>
    <source>
        <strain evidence="2">ARV_011</strain>
    </source>
</reference>
<dbReference type="Proteomes" id="UP000790833">
    <property type="component" value="Unassembled WGS sequence"/>
</dbReference>
<organism evidence="2 3">
    <name type="scientific">Scheffersomyces spartinae</name>
    <dbReference type="NCBI Taxonomy" id="45513"/>
    <lineage>
        <taxon>Eukaryota</taxon>
        <taxon>Fungi</taxon>
        <taxon>Dikarya</taxon>
        <taxon>Ascomycota</taxon>
        <taxon>Saccharomycotina</taxon>
        <taxon>Pichiomycetes</taxon>
        <taxon>Debaryomycetaceae</taxon>
        <taxon>Scheffersomyces</taxon>
    </lineage>
</organism>
<evidence type="ECO:0000313" key="3">
    <source>
        <dbReference type="Proteomes" id="UP000790833"/>
    </source>
</evidence>